<dbReference type="EMBL" id="CVRI01000006">
    <property type="protein sequence ID" value="CRK87975.1"/>
    <property type="molecule type" value="Genomic_DNA"/>
</dbReference>
<dbReference type="Proteomes" id="UP000183832">
    <property type="component" value="Unassembled WGS sequence"/>
</dbReference>
<evidence type="ECO:0000313" key="2">
    <source>
        <dbReference type="Proteomes" id="UP000183832"/>
    </source>
</evidence>
<accession>A0A1J1HIW0</accession>
<dbReference type="AlphaFoldDB" id="A0A1J1HIW0"/>
<sequence length="90" mass="10800">MIFYFPLLCGKPQERKKRRENVREKRKICGFYCLSSTSFSQDLMSHKFASLFLSMIIFVKLFMVRTKRDGDRHPLNRNVKVCHLFEHLIS</sequence>
<evidence type="ECO:0000313" key="1">
    <source>
        <dbReference type="EMBL" id="CRK87975.1"/>
    </source>
</evidence>
<gene>
    <name evidence="1" type="ORF">CLUMA_CG001761</name>
</gene>
<name>A0A1J1HIW0_9DIPT</name>
<protein>
    <submittedName>
        <fullName evidence="1">CLUMA_CG001761, isoform A</fullName>
    </submittedName>
</protein>
<reference evidence="1 2" key="1">
    <citation type="submission" date="2015-04" db="EMBL/GenBank/DDBJ databases">
        <authorList>
            <person name="Syromyatnikov M.Y."/>
            <person name="Popov V.N."/>
        </authorList>
    </citation>
    <scope>NUCLEOTIDE SEQUENCE [LARGE SCALE GENOMIC DNA]</scope>
</reference>
<proteinExistence type="predicted"/>
<keyword evidence="2" id="KW-1185">Reference proteome</keyword>
<organism evidence="1 2">
    <name type="scientific">Clunio marinus</name>
    <dbReference type="NCBI Taxonomy" id="568069"/>
    <lineage>
        <taxon>Eukaryota</taxon>
        <taxon>Metazoa</taxon>
        <taxon>Ecdysozoa</taxon>
        <taxon>Arthropoda</taxon>
        <taxon>Hexapoda</taxon>
        <taxon>Insecta</taxon>
        <taxon>Pterygota</taxon>
        <taxon>Neoptera</taxon>
        <taxon>Endopterygota</taxon>
        <taxon>Diptera</taxon>
        <taxon>Nematocera</taxon>
        <taxon>Chironomoidea</taxon>
        <taxon>Chironomidae</taxon>
        <taxon>Clunio</taxon>
    </lineage>
</organism>